<keyword evidence="2" id="KW-0812">Transmembrane</keyword>
<dbReference type="EMBL" id="HE580269">
    <property type="protein sequence ID" value="CCD24184.1"/>
    <property type="molecule type" value="Genomic_DNA"/>
</dbReference>
<dbReference type="AlphaFoldDB" id="G0W8S3"/>
<evidence type="ECO:0000313" key="3">
    <source>
        <dbReference type="EMBL" id="CCD24184.1"/>
    </source>
</evidence>
<dbReference type="OrthoDB" id="2405412at2759"/>
<keyword evidence="4" id="KW-1185">Reference proteome</keyword>
<dbReference type="eggNOG" id="ENOG502QRPX">
    <property type="taxonomic scope" value="Eukaryota"/>
</dbReference>
<dbReference type="InterPro" id="IPR052086">
    <property type="entry name" value="Mannan_Polymerase_Subunit"/>
</dbReference>
<proteinExistence type="inferred from homology"/>
<evidence type="ECO:0008006" key="5">
    <source>
        <dbReference type="Google" id="ProtNLM"/>
    </source>
</evidence>
<dbReference type="Gene3D" id="3.90.550.10">
    <property type="entry name" value="Spore Coat Polysaccharide Biosynthesis Protein SpsA, Chain A"/>
    <property type="match status" value="1"/>
</dbReference>
<organism evidence="3 4">
    <name type="scientific">Naumovozyma dairenensis (strain ATCC 10597 / BCRC 20456 / CBS 421 / NBRC 0211 / NRRL Y-12639)</name>
    <name type="common">Saccharomyces dairenensis</name>
    <dbReference type="NCBI Taxonomy" id="1071378"/>
    <lineage>
        <taxon>Eukaryota</taxon>
        <taxon>Fungi</taxon>
        <taxon>Dikarya</taxon>
        <taxon>Ascomycota</taxon>
        <taxon>Saccharomycotina</taxon>
        <taxon>Saccharomycetes</taxon>
        <taxon>Saccharomycetales</taxon>
        <taxon>Saccharomycetaceae</taxon>
        <taxon>Naumovozyma</taxon>
    </lineage>
</organism>
<comment type="similarity">
    <text evidence="1">Belongs to the ANP1/MMN9/VAN1 family.</text>
</comment>
<evidence type="ECO:0000256" key="2">
    <source>
        <dbReference type="SAM" id="Phobius"/>
    </source>
</evidence>
<feature type="transmembrane region" description="Helical" evidence="2">
    <location>
        <begin position="20"/>
        <end position="37"/>
    </location>
</feature>
<dbReference type="HOGENOM" id="CLU_017872_4_0_1"/>
<dbReference type="GO" id="GO:0000009">
    <property type="term" value="F:alpha-1,6-mannosyltransferase activity"/>
    <property type="evidence" value="ECO:0007669"/>
    <property type="project" value="TreeGrafter"/>
</dbReference>
<dbReference type="PANTHER" id="PTHR43083:SF6">
    <property type="entry name" value="MANNAN POLYMERASE COMPLEXES SUBUNIT MNN9"/>
    <property type="match status" value="1"/>
</dbReference>
<dbReference type="OMA" id="THRKLMI"/>
<dbReference type="KEGG" id="ndi:NDAI_0C05250"/>
<protein>
    <recommendedName>
        <fullName evidence="5">Glycosyltransferase family 62 protein</fullName>
    </recommendedName>
</protein>
<dbReference type="GO" id="GO:0000032">
    <property type="term" value="P:cell wall mannoprotein biosynthetic process"/>
    <property type="evidence" value="ECO:0007669"/>
    <property type="project" value="TreeGrafter"/>
</dbReference>
<dbReference type="PANTHER" id="PTHR43083">
    <property type="entry name" value="MANNAN POLYMERASE II"/>
    <property type="match status" value="1"/>
</dbReference>
<sequence>MPSINLPSLFRTKRLKRHPWLALLFPLFILYLVYIIFIKEDSTMLGLDGKPISQYKFAHEREGTFYFPFTKNFKMPKYSYKKKKSWSFLNNHVPDIIPEGHIAHYDLNKLVSSANALENKEHVLILTPLQSFDEKYWENLLNLSYPRDLIELGFMVPNTKKGDQILKQLENAVKNVQGIDKKLGSNKFAKITILRQKDSGFHKFNDRKDKKEMNDIELEKEKRAEMALARNELLSSTLSHSTAWILWLDSNVIETPNTLIQDMTQHDKPVLATNVYMKDSNDKDKANIRPYDFRNWIESDTALQLASEMPEDEIIVEGMAGLATNRQLMTNFYESDGSPTEELALDGIGAACTLVKSEVHRDGAMFPNFPFYHLIESEGFAKMAKRLTYEVVGLPNYLVFVR</sequence>
<accession>G0W8S3</accession>
<dbReference type="Proteomes" id="UP000000689">
    <property type="component" value="Chromosome 3"/>
</dbReference>
<dbReference type="STRING" id="1071378.G0W8S3"/>
<keyword evidence="2" id="KW-1133">Transmembrane helix</keyword>
<dbReference type="GeneID" id="11496317"/>
<dbReference type="GO" id="GO:0000136">
    <property type="term" value="C:mannan polymerase complex"/>
    <property type="evidence" value="ECO:0007669"/>
    <property type="project" value="TreeGrafter"/>
</dbReference>
<dbReference type="Pfam" id="PF03452">
    <property type="entry name" value="Anp1"/>
    <property type="match status" value="1"/>
</dbReference>
<gene>
    <name evidence="3" type="primary">NDAI0C05250</name>
    <name evidence="3" type="ordered locus">NDAI_0C05250</name>
</gene>
<dbReference type="InterPro" id="IPR029044">
    <property type="entry name" value="Nucleotide-diphossugar_trans"/>
</dbReference>
<dbReference type="RefSeq" id="XP_003669427.1">
    <property type="nucleotide sequence ID" value="XM_003669379.1"/>
</dbReference>
<keyword evidence="2" id="KW-0472">Membrane</keyword>
<name>G0W8S3_NAUDC</name>
<evidence type="ECO:0000256" key="1">
    <source>
        <dbReference type="ARBA" id="ARBA00037964"/>
    </source>
</evidence>
<dbReference type="GO" id="GO:0006487">
    <property type="term" value="P:protein N-linked glycosylation"/>
    <property type="evidence" value="ECO:0007669"/>
    <property type="project" value="TreeGrafter"/>
</dbReference>
<reference evidence="3 4" key="1">
    <citation type="journal article" date="2011" name="Proc. Natl. Acad. Sci. U.S.A.">
        <title>Evolutionary erosion of yeast sex chromosomes by mating-type switching accidents.</title>
        <authorList>
            <person name="Gordon J.L."/>
            <person name="Armisen D."/>
            <person name="Proux-Wera E."/>
            <person name="Oheigeartaigh S.S."/>
            <person name="Byrne K.P."/>
            <person name="Wolfe K.H."/>
        </authorList>
    </citation>
    <scope>NUCLEOTIDE SEQUENCE [LARGE SCALE GENOMIC DNA]</scope>
    <source>
        <strain evidence="4">ATCC 10597 / BCRC 20456 / CBS 421 / NBRC 0211 / NRRL Y-12639</strain>
    </source>
</reference>
<evidence type="ECO:0000313" key="4">
    <source>
        <dbReference type="Proteomes" id="UP000000689"/>
    </source>
</evidence>